<proteinExistence type="inferred from homology"/>
<dbReference type="EMBL" id="JACHDZ010000003">
    <property type="protein sequence ID" value="MBB5343935.1"/>
    <property type="molecule type" value="Genomic_DNA"/>
</dbReference>
<dbReference type="AlphaFoldDB" id="A0A7W8J796"/>
<dbReference type="Gene3D" id="3.40.50.720">
    <property type="entry name" value="NAD(P)-binding Rossmann-like Domain"/>
    <property type="match status" value="1"/>
</dbReference>
<name>A0A7W8J796_9BACT</name>
<evidence type="ECO:0000256" key="2">
    <source>
        <dbReference type="ARBA" id="ARBA00023002"/>
    </source>
</evidence>
<protein>
    <submittedName>
        <fullName evidence="5">Dehydrogenase</fullName>
    </submittedName>
</protein>
<evidence type="ECO:0000259" key="4">
    <source>
        <dbReference type="Pfam" id="PF02894"/>
    </source>
</evidence>
<dbReference type="GO" id="GO:0000166">
    <property type="term" value="F:nucleotide binding"/>
    <property type="evidence" value="ECO:0007669"/>
    <property type="project" value="InterPro"/>
</dbReference>
<dbReference type="Gene3D" id="3.30.360.10">
    <property type="entry name" value="Dihydrodipicolinate Reductase, domain 2"/>
    <property type="match status" value="1"/>
</dbReference>
<keyword evidence="2" id="KW-0560">Oxidoreductase</keyword>
<dbReference type="InterPro" id="IPR036291">
    <property type="entry name" value="NAD(P)-bd_dom_sf"/>
</dbReference>
<dbReference type="Pfam" id="PF02894">
    <property type="entry name" value="GFO_IDH_MocA_C"/>
    <property type="match status" value="1"/>
</dbReference>
<comment type="similarity">
    <text evidence="1">Belongs to the Gfo/Idh/MocA family.</text>
</comment>
<comment type="caution">
    <text evidence="5">The sequence shown here is derived from an EMBL/GenBank/DDBJ whole genome shotgun (WGS) entry which is preliminary data.</text>
</comment>
<sequence>MSGDSRTIRVGLIGYGYAGKTFHAPLIRAVPGLALTMVGSSRPEVVRNDLSEVTICSAAEVAIHPDVDLVVIASPNDSHFPLASAALRAGKDVVVDKPFTVTLAEARSLLEIAEEQGRMISVFHNRRWESEVQATRAVLQSGALGVVSHYECHMDRYRPHVRQRWREEEGPGAGLWFDLGPHLIDQALYLFGLPQSISASFATLREGGKTEDWAHVQLNYERLRIVLHASLLVSRGGPRSIVHGTRASWVKYGADVQETQLKEGMVPGSPGFGYDPDPGVLYDGETGRRTEIPAPLGNQQMYYMQIRDAMLEGQPASIPGIDAVAVMAVLETTFRSGEQGRVLTLPMSPSEVAQWRRAHPAL</sequence>
<dbReference type="InterPro" id="IPR004104">
    <property type="entry name" value="Gfo/Idh/MocA-like_OxRdtase_C"/>
</dbReference>
<dbReference type="Proteomes" id="UP000569092">
    <property type="component" value="Unassembled WGS sequence"/>
</dbReference>
<organism evidence="5 6">
    <name type="scientific">Tunturiibacter lichenicola</name>
    <dbReference type="NCBI Taxonomy" id="2051959"/>
    <lineage>
        <taxon>Bacteria</taxon>
        <taxon>Pseudomonadati</taxon>
        <taxon>Acidobacteriota</taxon>
        <taxon>Terriglobia</taxon>
        <taxon>Terriglobales</taxon>
        <taxon>Acidobacteriaceae</taxon>
        <taxon>Tunturiibacter</taxon>
    </lineage>
</organism>
<dbReference type="SUPFAM" id="SSF51735">
    <property type="entry name" value="NAD(P)-binding Rossmann-fold domains"/>
    <property type="match status" value="1"/>
</dbReference>
<dbReference type="InterPro" id="IPR051317">
    <property type="entry name" value="Gfo/Idh/MocA_oxidoreduct"/>
</dbReference>
<evidence type="ECO:0000259" key="3">
    <source>
        <dbReference type="Pfam" id="PF01408"/>
    </source>
</evidence>
<feature type="domain" description="Gfo/Idh/MocA-like oxidoreductase N-terminal" evidence="3">
    <location>
        <begin position="8"/>
        <end position="124"/>
    </location>
</feature>
<reference evidence="5 6" key="1">
    <citation type="submission" date="2020-08" db="EMBL/GenBank/DDBJ databases">
        <title>Genomic Encyclopedia of Type Strains, Phase IV (KMG-V): Genome sequencing to study the core and pangenomes of soil and plant-associated prokaryotes.</title>
        <authorList>
            <person name="Whitman W."/>
        </authorList>
    </citation>
    <scope>NUCLEOTIDE SEQUENCE [LARGE SCALE GENOMIC DNA]</scope>
    <source>
        <strain evidence="5 6">M8US30</strain>
    </source>
</reference>
<accession>A0A7W8J796</accession>
<evidence type="ECO:0000313" key="5">
    <source>
        <dbReference type="EMBL" id="MBB5343935.1"/>
    </source>
</evidence>
<dbReference type="GO" id="GO:0016491">
    <property type="term" value="F:oxidoreductase activity"/>
    <property type="evidence" value="ECO:0007669"/>
    <property type="project" value="UniProtKB-KW"/>
</dbReference>
<dbReference type="Pfam" id="PF01408">
    <property type="entry name" value="GFO_IDH_MocA"/>
    <property type="match status" value="1"/>
</dbReference>
<feature type="domain" description="Gfo/Idh/MocA-like oxidoreductase C-terminal" evidence="4">
    <location>
        <begin position="139"/>
        <end position="344"/>
    </location>
</feature>
<dbReference type="PANTHER" id="PTHR43708">
    <property type="entry name" value="CONSERVED EXPRESSED OXIDOREDUCTASE (EUROFUNG)"/>
    <property type="match status" value="1"/>
</dbReference>
<dbReference type="PANTHER" id="PTHR43708:SF5">
    <property type="entry name" value="CONSERVED EXPRESSED OXIDOREDUCTASE (EUROFUNG)-RELATED"/>
    <property type="match status" value="1"/>
</dbReference>
<dbReference type="NCBIfam" id="NF008607">
    <property type="entry name" value="PRK11579.1"/>
    <property type="match status" value="1"/>
</dbReference>
<dbReference type="InterPro" id="IPR000683">
    <property type="entry name" value="Gfo/Idh/MocA-like_OxRdtase_N"/>
</dbReference>
<evidence type="ECO:0000313" key="6">
    <source>
        <dbReference type="Proteomes" id="UP000569092"/>
    </source>
</evidence>
<gene>
    <name evidence="5" type="ORF">HDF10_001914</name>
</gene>
<evidence type="ECO:0000256" key="1">
    <source>
        <dbReference type="ARBA" id="ARBA00010928"/>
    </source>
</evidence>